<dbReference type="InterPro" id="IPR013022">
    <property type="entry name" value="Xyl_isomerase-like_TIM-brl"/>
</dbReference>
<dbReference type="Pfam" id="PF01261">
    <property type="entry name" value="AP_endonuc_2"/>
    <property type="match status" value="1"/>
</dbReference>
<dbReference type="AlphaFoldDB" id="A0A7X4K9C2"/>
<evidence type="ECO:0000259" key="1">
    <source>
        <dbReference type="Pfam" id="PF01261"/>
    </source>
</evidence>
<name>A0A7X4K9C2_9SPHN</name>
<protein>
    <submittedName>
        <fullName evidence="2">TIM barrel protein</fullName>
    </submittedName>
</protein>
<dbReference type="PANTHER" id="PTHR12110:SF48">
    <property type="entry name" value="BLL3656 PROTEIN"/>
    <property type="match status" value="1"/>
</dbReference>
<dbReference type="SUPFAM" id="SSF51658">
    <property type="entry name" value="Xylose isomerase-like"/>
    <property type="match status" value="1"/>
</dbReference>
<dbReference type="RefSeq" id="WP_160987362.1">
    <property type="nucleotide sequence ID" value="NZ_WVTD01000027.1"/>
</dbReference>
<dbReference type="InterPro" id="IPR036237">
    <property type="entry name" value="Xyl_isomerase-like_sf"/>
</dbReference>
<dbReference type="Gene3D" id="3.20.20.150">
    <property type="entry name" value="Divalent-metal-dependent TIM barrel enzymes"/>
    <property type="match status" value="1"/>
</dbReference>
<dbReference type="EMBL" id="WVTD01000027">
    <property type="protein sequence ID" value="MYM00091.1"/>
    <property type="molecule type" value="Genomic_DNA"/>
</dbReference>
<accession>A0A7X4K9C2</accession>
<proteinExistence type="predicted"/>
<comment type="caution">
    <text evidence="2">The sequence shown here is derived from an EMBL/GenBank/DDBJ whole genome shotgun (WGS) entry which is preliminary data.</text>
</comment>
<sequence length="263" mass="27566">MNRLSLASGVLPEFGAVDVIEAGAAAGFDAAGLWVDPVEWTARHTREAAAALAATGMPVLDVEVVWIRPDTPLDDHRKVLDVGAALGAANVLCVSSHPDEGETVAQLAGLCRHAEGSGMRVALEFGIFTRVATLGQALAVLDRVGHPMRAVLVDPIHVDRSGTPIAQIAALDPALLPYAQFCDARAQRPDPADFDAVITDAVDLREQPGEGVLPLAALIEALPAGIPLSLELRSAALRGAFAHPVLRAKAVLDAARSWMERLA</sequence>
<evidence type="ECO:0000313" key="2">
    <source>
        <dbReference type="EMBL" id="MYM00091.1"/>
    </source>
</evidence>
<dbReference type="InterPro" id="IPR050312">
    <property type="entry name" value="IolE/XylAMocC-like"/>
</dbReference>
<reference evidence="2 3" key="1">
    <citation type="submission" date="2019-12" db="EMBL/GenBank/DDBJ databases">
        <authorList>
            <person name="Feng G."/>
            <person name="Zhu H."/>
        </authorList>
    </citation>
    <scope>NUCLEOTIDE SEQUENCE [LARGE SCALE GENOMIC DNA]</scope>
    <source>
        <strain evidence="2 3">FGD1</strain>
    </source>
</reference>
<dbReference type="PANTHER" id="PTHR12110">
    <property type="entry name" value="HYDROXYPYRUVATE ISOMERASE"/>
    <property type="match status" value="1"/>
</dbReference>
<feature type="domain" description="Xylose isomerase-like TIM barrel" evidence="1">
    <location>
        <begin position="21"/>
        <end position="247"/>
    </location>
</feature>
<gene>
    <name evidence="2" type="ORF">GR702_20240</name>
</gene>
<dbReference type="Proteomes" id="UP000465810">
    <property type="component" value="Unassembled WGS sequence"/>
</dbReference>
<keyword evidence="3" id="KW-1185">Reference proteome</keyword>
<evidence type="ECO:0000313" key="3">
    <source>
        <dbReference type="Proteomes" id="UP000465810"/>
    </source>
</evidence>
<organism evidence="2 3">
    <name type="scientific">Novosphingobium silvae</name>
    <dbReference type="NCBI Taxonomy" id="2692619"/>
    <lineage>
        <taxon>Bacteria</taxon>
        <taxon>Pseudomonadati</taxon>
        <taxon>Pseudomonadota</taxon>
        <taxon>Alphaproteobacteria</taxon>
        <taxon>Sphingomonadales</taxon>
        <taxon>Sphingomonadaceae</taxon>
        <taxon>Novosphingobium</taxon>
    </lineage>
</organism>